<proteinExistence type="predicted"/>
<feature type="region of interest" description="Disordered" evidence="2">
    <location>
        <begin position="295"/>
        <end position="315"/>
    </location>
</feature>
<dbReference type="Proteomes" id="UP000293296">
    <property type="component" value="Chromosome"/>
</dbReference>
<protein>
    <recommendedName>
        <fullName evidence="5">Peptidase</fullName>
    </recommendedName>
</protein>
<name>A0A4P6HHZ6_9BACT</name>
<dbReference type="KEGG" id="dcb:C3Y92_05700"/>
<dbReference type="AlphaFoldDB" id="A0A4P6HHZ6"/>
<dbReference type="EMBL" id="CP026538">
    <property type="protein sequence ID" value="QAZ66763.1"/>
    <property type="molecule type" value="Genomic_DNA"/>
</dbReference>
<evidence type="ECO:0000313" key="4">
    <source>
        <dbReference type="Proteomes" id="UP000293296"/>
    </source>
</evidence>
<sequence>MAARTKWIEIARAGGPFTALSGEAVSITRDDLDAAVASFAPADRRVPLVLGHPKLDDPAFGWLTEVKRDGDVLLARFGDVPEPVREAVDQGRYRNVSAKFAKGWRLWHVGLLGAAQPAIPGLKEVRLAGAEDGYTFEFAKEATKETDMDELARLRQELADATKALQETRDEIARLKAEKAGEGKTKELAVQIEDLTRRVQAAEADRDKAVKEFADFKNDQTAKGRESRFDALVAAGKALPGERSKVLAFAAALGNAGGEIELAAGDGKTAKVGHEEAYWRELEDRPENGLLTELAAPAHGGGQKGGEAVDLTGKV</sequence>
<dbReference type="RefSeq" id="WP_129350480.1">
    <property type="nucleotide sequence ID" value="NZ_CP026538.1"/>
</dbReference>
<organism evidence="3 4">
    <name type="scientific">Solidesulfovibrio carbinolicus</name>
    <dbReference type="NCBI Taxonomy" id="296842"/>
    <lineage>
        <taxon>Bacteria</taxon>
        <taxon>Pseudomonadati</taxon>
        <taxon>Thermodesulfobacteriota</taxon>
        <taxon>Desulfovibrionia</taxon>
        <taxon>Desulfovibrionales</taxon>
        <taxon>Desulfovibrionaceae</taxon>
        <taxon>Solidesulfovibrio</taxon>
    </lineage>
</organism>
<keyword evidence="1" id="KW-0175">Coiled coil</keyword>
<accession>A0A4P6HHZ6</accession>
<evidence type="ECO:0000313" key="3">
    <source>
        <dbReference type="EMBL" id="QAZ66763.1"/>
    </source>
</evidence>
<dbReference type="OrthoDB" id="9816412at2"/>
<feature type="coiled-coil region" evidence="1">
    <location>
        <begin position="144"/>
        <end position="219"/>
    </location>
</feature>
<evidence type="ECO:0000256" key="1">
    <source>
        <dbReference type="SAM" id="Coils"/>
    </source>
</evidence>
<gene>
    <name evidence="3" type="ORF">C3Y92_05700</name>
</gene>
<reference evidence="3 4" key="1">
    <citation type="submission" date="2018-02" db="EMBL/GenBank/DDBJ databases">
        <title>Genome sequence of Desulfovibrio carbinolicus DSM 3852.</title>
        <authorList>
            <person name="Wilbanks E."/>
            <person name="Skennerton C.T."/>
            <person name="Orphan V.J."/>
        </authorList>
    </citation>
    <scope>NUCLEOTIDE SEQUENCE [LARGE SCALE GENOMIC DNA]</scope>
    <source>
        <strain evidence="3 4">DSM 3852</strain>
    </source>
</reference>
<evidence type="ECO:0000256" key="2">
    <source>
        <dbReference type="SAM" id="MobiDB-lite"/>
    </source>
</evidence>
<keyword evidence="4" id="KW-1185">Reference proteome</keyword>
<evidence type="ECO:0008006" key="5">
    <source>
        <dbReference type="Google" id="ProtNLM"/>
    </source>
</evidence>